<dbReference type="InterPro" id="IPR006581">
    <property type="entry name" value="VPS10"/>
</dbReference>
<dbReference type="GO" id="GO:0005794">
    <property type="term" value="C:Golgi apparatus"/>
    <property type="evidence" value="ECO:0007669"/>
    <property type="project" value="TreeGrafter"/>
</dbReference>
<gene>
    <name evidence="9" type="ORF">OGAPHI_003677</name>
</gene>
<dbReference type="GO" id="GO:0016020">
    <property type="term" value="C:membrane"/>
    <property type="evidence" value="ECO:0007669"/>
    <property type="project" value="UniProtKB-SubCell"/>
</dbReference>
<dbReference type="GO" id="GO:0006895">
    <property type="term" value="P:Golgi to endosome transport"/>
    <property type="evidence" value="ECO:0007669"/>
    <property type="project" value="TreeGrafter"/>
</dbReference>
<evidence type="ECO:0000256" key="7">
    <source>
        <dbReference type="SAM" id="Phobius"/>
    </source>
</evidence>
<dbReference type="Gene3D" id="2.10.70.80">
    <property type="match status" value="1"/>
</dbReference>
<comment type="caution">
    <text evidence="9">The sequence shown here is derived from an EMBL/GenBank/DDBJ whole genome shotgun (WGS) entry which is preliminary data.</text>
</comment>
<evidence type="ECO:0000313" key="10">
    <source>
        <dbReference type="Proteomes" id="UP000769157"/>
    </source>
</evidence>
<feature type="transmembrane region" description="Helical" evidence="7">
    <location>
        <begin position="381"/>
        <end position="402"/>
    </location>
</feature>
<feature type="non-terminal residue" evidence="9">
    <location>
        <position position="1"/>
    </location>
</feature>
<dbReference type="Pfam" id="PF15902">
    <property type="entry name" value="Sortilin-Vps10"/>
    <property type="match status" value="1"/>
</dbReference>
<keyword evidence="10" id="KW-1185">Reference proteome</keyword>
<dbReference type="CDD" id="cd15482">
    <property type="entry name" value="Sialidase_non-viral"/>
    <property type="match status" value="1"/>
</dbReference>
<keyword evidence="6" id="KW-0325">Glycoprotein</keyword>
<dbReference type="InterPro" id="IPR031777">
    <property type="entry name" value="Sortilin_C"/>
</dbReference>
<keyword evidence="3" id="KW-0677">Repeat</keyword>
<dbReference type="FunFam" id="3.30.60.270:FF:000005">
    <property type="entry name" value="Sortilin"/>
    <property type="match status" value="1"/>
</dbReference>
<dbReference type="GO" id="GO:0006623">
    <property type="term" value="P:protein targeting to vacuole"/>
    <property type="evidence" value="ECO:0007669"/>
    <property type="project" value="TreeGrafter"/>
</dbReference>
<dbReference type="Pfam" id="PF15901">
    <property type="entry name" value="Sortilin_C"/>
    <property type="match status" value="1"/>
</dbReference>
<dbReference type="RefSeq" id="XP_046060695.1">
    <property type="nucleotide sequence ID" value="XM_046204674.1"/>
</dbReference>
<evidence type="ECO:0000256" key="5">
    <source>
        <dbReference type="ARBA" id="ARBA00023136"/>
    </source>
</evidence>
<sequence>SNSAGTSYVLNLENSNRDEGGFVDFEQIQGLEGLVVANVVDNPQDARKGARKRIKSLITHNDGAHWAPIQPPAIDVDNQRYCSGQSLEQCSLHLHGYTEQADYRDTFSSSSAVGMMIGVGNVGSELESYYDGNTYLTKDGGVSWKEVKKGVYLWEYGDQGSVIVMVNGKDNTNVLSYSVDEGDTWQEYKFTDEQITVEDISTVPGDNSLVFLLFTRVPLARGDKTRVFRIDFGELLSDSCSGTDLETWIPKHPFQADDCLFGHQMQYTRKIPGRLCRIGSQKLDQAAIIKTCQCTRQDFECDFNYYQDQNGDCKLVSGVKLPGHEDMCAIEESGEYYPVTGYRKVPLSTCEGGLQLDRSDKPVSCDAAEEDHLRSEFGRLLWFWLKIVIVGSLVVAVVFKYLQLRHGEIRLDDEETIDISKWTALKTTVLDWTVSLQQAAKDCVFKRVPLTTSVSDEDEDDFTDQV</sequence>
<evidence type="ECO:0000256" key="4">
    <source>
        <dbReference type="ARBA" id="ARBA00022989"/>
    </source>
</evidence>
<evidence type="ECO:0000256" key="6">
    <source>
        <dbReference type="ARBA" id="ARBA00023180"/>
    </source>
</evidence>
<dbReference type="EMBL" id="JAEUBE010000295">
    <property type="protein sequence ID" value="KAH3665491.1"/>
    <property type="molecule type" value="Genomic_DNA"/>
</dbReference>
<dbReference type="PANTHER" id="PTHR12106:SF27">
    <property type="entry name" value="SORTILIN-RELATED RECEPTOR"/>
    <property type="match status" value="1"/>
</dbReference>
<dbReference type="GO" id="GO:0006896">
    <property type="term" value="P:Golgi to vacuole transport"/>
    <property type="evidence" value="ECO:0007669"/>
    <property type="project" value="TreeGrafter"/>
</dbReference>
<dbReference type="Proteomes" id="UP000769157">
    <property type="component" value="Unassembled WGS sequence"/>
</dbReference>
<comment type="subcellular location">
    <subcellularLocation>
        <location evidence="1">Membrane</location>
    </subcellularLocation>
</comment>
<dbReference type="Gene3D" id="3.30.60.270">
    <property type="match status" value="1"/>
</dbReference>
<reference evidence="9" key="1">
    <citation type="journal article" date="2021" name="Open Biol.">
        <title>Shared evolutionary footprints suggest mitochondrial oxidative damage underlies multiple complex I losses in fungi.</title>
        <authorList>
            <person name="Schikora-Tamarit M.A."/>
            <person name="Marcet-Houben M."/>
            <person name="Nosek J."/>
            <person name="Gabaldon T."/>
        </authorList>
    </citation>
    <scope>NUCLEOTIDE SEQUENCE</scope>
    <source>
        <strain evidence="9">CBS6075</strain>
    </source>
</reference>
<keyword evidence="5 7" id="KW-0472">Membrane</keyword>
<accession>A0A9P8T486</accession>
<reference evidence="9" key="2">
    <citation type="submission" date="2021-01" db="EMBL/GenBank/DDBJ databases">
        <authorList>
            <person name="Schikora-Tamarit M.A."/>
        </authorList>
    </citation>
    <scope>NUCLEOTIDE SEQUENCE</scope>
    <source>
        <strain evidence="9">CBS6075</strain>
    </source>
</reference>
<dbReference type="GO" id="GO:0005829">
    <property type="term" value="C:cytosol"/>
    <property type="evidence" value="ECO:0007669"/>
    <property type="project" value="GOC"/>
</dbReference>
<dbReference type="AlphaFoldDB" id="A0A9P8T486"/>
<organism evidence="9 10">
    <name type="scientific">Ogataea philodendri</name>
    <dbReference type="NCBI Taxonomy" id="1378263"/>
    <lineage>
        <taxon>Eukaryota</taxon>
        <taxon>Fungi</taxon>
        <taxon>Dikarya</taxon>
        <taxon>Ascomycota</taxon>
        <taxon>Saccharomycotina</taxon>
        <taxon>Pichiomycetes</taxon>
        <taxon>Pichiales</taxon>
        <taxon>Pichiaceae</taxon>
        <taxon>Ogataea</taxon>
    </lineage>
</organism>
<dbReference type="InterPro" id="IPR050310">
    <property type="entry name" value="VPS10-sortilin"/>
</dbReference>
<dbReference type="InterPro" id="IPR031778">
    <property type="entry name" value="Sortilin_N"/>
</dbReference>
<dbReference type="OrthoDB" id="443634at2759"/>
<dbReference type="SMART" id="SM00602">
    <property type="entry name" value="VPS10"/>
    <property type="match status" value="1"/>
</dbReference>
<keyword evidence="2 7" id="KW-0812">Transmembrane</keyword>
<evidence type="ECO:0000259" key="8">
    <source>
        <dbReference type="SMART" id="SM00602"/>
    </source>
</evidence>
<keyword evidence="4 7" id="KW-1133">Transmembrane helix</keyword>
<dbReference type="SUPFAM" id="SSF110296">
    <property type="entry name" value="Oligoxyloglucan reducing end-specific cellobiohydrolase"/>
    <property type="match status" value="1"/>
</dbReference>
<protein>
    <recommendedName>
        <fullName evidence="8">VPS10 domain-containing protein</fullName>
    </recommendedName>
</protein>
<proteinExistence type="predicted"/>
<evidence type="ECO:0000256" key="1">
    <source>
        <dbReference type="ARBA" id="ARBA00004370"/>
    </source>
</evidence>
<dbReference type="PANTHER" id="PTHR12106">
    <property type="entry name" value="SORTILIN RELATED"/>
    <property type="match status" value="1"/>
</dbReference>
<evidence type="ECO:0000256" key="2">
    <source>
        <dbReference type="ARBA" id="ARBA00022692"/>
    </source>
</evidence>
<evidence type="ECO:0000256" key="3">
    <source>
        <dbReference type="ARBA" id="ARBA00022737"/>
    </source>
</evidence>
<feature type="domain" description="VPS10" evidence="8">
    <location>
        <begin position="1"/>
        <end position="370"/>
    </location>
</feature>
<dbReference type="GeneID" id="70235642"/>
<evidence type="ECO:0000313" key="9">
    <source>
        <dbReference type="EMBL" id="KAH3665491.1"/>
    </source>
</evidence>
<name>A0A9P8T486_9ASCO</name>